<dbReference type="AlphaFoldDB" id="A0A420YDT5"/>
<evidence type="ECO:0000313" key="3">
    <source>
        <dbReference type="Proteomes" id="UP000275385"/>
    </source>
</evidence>
<evidence type="ECO:0000313" key="2">
    <source>
        <dbReference type="EMBL" id="RKU46046.1"/>
    </source>
</evidence>
<evidence type="ECO:0000256" key="1">
    <source>
        <dbReference type="SAM" id="MobiDB-lite"/>
    </source>
</evidence>
<feature type="region of interest" description="Disordered" evidence="1">
    <location>
        <begin position="37"/>
        <end position="61"/>
    </location>
</feature>
<comment type="caution">
    <text evidence="2">The sequence shown here is derived from an EMBL/GenBank/DDBJ whole genome shotgun (WGS) entry which is preliminary data.</text>
</comment>
<dbReference type="EMBL" id="QVQW01000016">
    <property type="protein sequence ID" value="RKU46046.1"/>
    <property type="molecule type" value="Genomic_DNA"/>
</dbReference>
<accession>A0A420YDT5</accession>
<protein>
    <submittedName>
        <fullName evidence="2">Uncharacterized protein</fullName>
    </submittedName>
</protein>
<dbReference type="Proteomes" id="UP000275385">
    <property type="component" value="Unassembled WGS sequence"/>
</dbReference>
<proteinExistence type="predicted"/>
<name>A0A420YDT5_9PEZI</name>
<gene>
    <name evidence="2" type="ORF">DL546_001383</name>
</gene>
<keyword evidence="3" id="KW-1185">Reference proteome</keyword>
<reference evidence="2 3" key="1">
    <citation type="submission" date="2018-08" db="EMBL/GenBank/DDBJ databases">
        <title>Draft genome of the lignicolous fungus Coniochaeta pulveracea.</title>
        <authorList>
            <person name="Borstlap C.J."/>
            <person name="De Witt R.N."/>
            <person name="Botha A."/>
            <person name="Volschenk H."/>
        </authorList>
    </citation>
    <scope>NUCLEOTIDE SEQUENCE [LARGE SCALE GENOMIC DNA]</scope>
    <source>
        <strain evidence="2 3">CAB683</strain>
    </source>
</reference>
<organism evidence="2 3">
    <name type="scientific">Coniochaeta pulveracea</name>
    <dbReference type="NCBI Taxonomy" id="177199"/>
    <lineage>
        <taxon>Eukaryota</taxon>
        <taxon>Fungi</taxon>
        <taxon>Dikarya</taxon>
        <taxon>Ascomycota</taxon>
        <taxon>Pezizomycotina</taxon>
        <taxon>Sordariomycetes</taxon>
        <taxon>Sordariomycetidae</taxon>
        <taxon>Coniochaetales</taxon>
        <taxon>Coniochaetaceae</taxon>
        <taxon>Coniochaeta</taxon>
    </lineage>
</organism>
<sequence length="77" mass="8795">MTSRPMDNITPHHFTLAQQETAADGQIQYHHRWAPRTHATQRSTERVSLARDASQSATSEETNTAWTMIISKTLLQF</sequence>